<dbReference type="RefSeq" id="WP_187558983.1">
    <property type="nucleotide sequence ID" value="NZ_JACRTP010000005.1"/>
</dbReference>
<accession>A0ABR7PDL0</accession>
<evidence type="ECO:0008006" key="4">
    <source>
        <dbReference type="Google" id="ProtNLM"/>
    </source>
</evidence>
<protein>
    <recommendedName>
        <fullName evidence="4">Extracellular solute-binding protein</fullName>
    </recommendedName>
</protein>
<proteinExistence type="predicted"/>
<dbReference type="Proteomes" id="UP000661649">
    <property type="component" value="Unassembled WGS sequence"/>
</dbReference>
<organism evidence="2 3">
    <name type="scientific">Blautia stercoris</name>
    <dbReference type="NCBI Taxonomy" id="871664"/>
    <lineage>
        <taxon>Bacteria</taxon>
        <taxon>Bacillati</taxon>
        <taxon>Bacillota</taxon>
        <taxon>Clostridia</taxon>
        <taxon>Lachnospirales</taxon>
        <taxon>Lachnospiraceae</taxon>
        <taxon>Blautia</taxon>
    </lineage>
</organism>
<name>A0ABR7PDL0_9FIRM</name>
<keyword evidence="1" id="KW-0812">Transmembrane</keyword>
<evidence type="ECO:0000256" key="1">
    <source>
        <dbReference type="SAM" id="Phobius"/>
    </source>
</evidence>
<evidence type="ECO:0000313" key="3">
    <source>
        <dbReference type="Proteomes" id="UP000661649"/>
    </source>
</evidence>
<comment type="caution">
    <text evidence="2">The sequence shown here is derived from an EMBL/GenBank/DDBJ whole genome shotgun (WGS) entry which is preliminary data.</text>
</comment>
<keyword evidence="1" id="KW-1133">Transmembrane helix</keyword>
<reference evidence="2 3" key="1">
    <citation type="submission" date="2020-08" db="EMBL/GenBank/DDBJ databases">
        <title>Genome public.</title>
        <authorList>
            <person name="Liu C."/>
            <person name="Sun Q."/>
        </authorList>
    </citation>
    <scope>NUCLEOTIDE SEQUENCE [LARGE SCALE GENOMIC DNA]</scope>
    <source>
        <strain evidence="2 3">3_YM_SP_D4_24.mj</strain>
    </source>
</reference>
<dbReference type="Gene3D" id="3.40.190.10">
    <property type="entry name" value="Periplasmic binding protein-like II"/>
    <property type="match status" value="1"/>
</dbReference>
<keyword evidence="1" id="KW-0472">Membrane</keyword>
<sequence>MNTKFKKTALEDDAEIYQHGTKSATKDDIKKLPPKKRIAYFCDYYLAKCLVVLALIICIILIICASINGKQHTPVLSVALINEVYLSDTDALCDEIKESLELDEDAIVNVTYYNLNEYQNNMSYLAHLSAGSVDVILCSEEFFTDSAPQGMFADLSTLLSKEELSAYSSQLKEASIVDTDTDGKIISKSEPAPMGIDAGNYIICLTEKGDNPENAKKAVSFFTTHTDCLNP</sequence>
<evidence type="ECO:0000313" key="2">
    <source>
        <dbReference type="EMBL" id="MBC8629436.1"/>
    </source>
</evidence>
<gene>
    <name evidence="2" type="ORF">H8712_12590</name>
</gene>
<keyword evidence="3" id="KW-1185">Reference proteome</keyword>
<dbReference type="EMBL" id="JACRTP010000005">
    <property type="protein sequence ID" value="MBC8629436.1"/>
    <property type="molecule type" value="Genomic_DNA"/>
</dbReference>
<feature type="transmembrane region" description="Helical" evidence="1">
    <location>
        <begin position="45"/>
        <end position="68"/>
    </location>
</feature>